<sequence>MLETLALDQLQVGSAAIDMLVEAHNSRSLHNPLRTAPQLC</sequence>
<organism evidence="1 2">
    <name type="scientific">Penstemon smallii</name>
    <dbReference type="NCBI Taxonomy" id="265156"/>
    <lineage>
        <taxon>Eukaryota</taxon>
        <taxon>Viridiplantae</taxon>
        <taxon>Streptophyta</taxon>
        <taxon>Embryophyta</taxon>
        <taxon>Tracheophyta</taxon>
        <taxon>Spermatophyta</taxon>
        <taxon>Magnoliopsida</taxon>
        <taxon>eudicotyledons</taxon>
        <taxon>Gunneridae</taxon>
        <taxon>Pentapetalae</taxon>
        <taxon>asterids</taxon>
        <taxon>lamiids</taxon>
        <taxon>Lamiales</taxon>
        <taxon>Plantaginaceae</taxon>
        <taxon>Cheloneae</taxon>
        <taxon>Penstemon</taxon>
    </lineage>
</organism>
<evidence type="ECO:0000313" key="1">
    <source>
        <dbReference type="EMBL" id="KAL3839766.1"/>
    </source>
</evidence>
<keyword evidence="2" id="KW-1185">Reference proteome</keyword>
<comment type="caution">
    <text evidence="1">The sequence shown here is derived from an EMBL/GenBank/DDBJ whole genome shotgun (WGS) entry which is preliminary data.</text>
</comment>
<reference evidence="1 2" key="1">
    <citation type="submission" date="2024-12" db="EMBL/GenBank/DDBJ databases">
        <title>The unique morphological basis and parallel evolutionary history of personate flowers in Penstemon.</title>
        <authorList>
            <person name="Depatie T.H."/>
            <person name="Wessinger C.A."/>
        </authorList>
    </citation>
    <scope>NUCLEOTIDE SEQUENCE [LARGE SCALE GENOMIC DNA]</scope>
    <source>
        <strain evidence="1">WTNN_2</strain>
        <tissue evidence="1">Leaf</tissue>
    </source>
</reference>
<proteinExistence type="predicted"/>
<gene>
    <name evidence="1" type="ORF">ACJIZ3_024357</name>
</gene>
<protein>
    <submittedName>
        <fullName evidence="1">Uncharacterized protein</fullName>
    </submittedName>
</protein>
<dbReference type="Proteomes" id="UP001634393">
    <property type="component" value="Unassembled WGS sequence"/>
</dbReference>
<evidence type="ECO:0000313" key="2">
    <source>
        <dbReference type="Proteomes" id="UP001634393"/>
    </source>
</evidence>
<accession>A0ABD3TRL8</accession>
<dbReference type="AlphaFoldDB" id="A0ABD3TRL8"/>
<name>A0ABD3TRL8_9LAMI</name>
<dbReference type="EMBL" id="JBJXBP010000003">
    <property type="protein sequence ID" value="KAL3839766.1"/>
    <property type="molecule type" value="Genomic_DNA"/>
</dbReference>